<gene>
    <name evidence="5" type="ORF">AUJ30_01555</name>
</gene>
<dbReference type="GO" id="GO:0006302">
    <property type="term" value="P:double-strand break repair"/>
    <property type="evidence" value="ECO:0007669"/>
    <property type="project" value="TreeGrafter"/>
</dbReference>
<protein>
    <submittedName>
        <fullName evidence="5">DNA repair protein RecO</fullName>
    </submittedName>
</protein>
<dbReference type="PANTHER" id="PTHR33991:SF1">
    <property type="entry name" value="DNA REPAIR PROTEIN RECO"/>
    <property type="match status" value="1"/>
</dbReference>
<keyword evidence="2" id="KW-0233">DNA recombination</keyword>
<evidence type="ECO:0000256" key="2">
    <source>
        <dbReference type="ARBA" id="ARBA00023172"/>
    </source>
</evidence>
<evidence type="ECO:0000256" key="1">
    <source>
        <dbReference type="ARBA" id="ARBA00022763"/>
    </source>
</evidence>
<dbReference type="Gene3D" id="2.40.50.140">
    <property type="entry name" value="Nucleic acid-binding proteins"/>
    <property type="match status" value="1"/>
</dbReference>
<evidence type="ECO:0000256" key="3">
    <source>
        <dbReference type="ARBA" id="ARBA00023204"/>
    </source>
</evidence>
<dbReference type="GO" id="GO:0006310">
    <property type="term" value="P:DNA recombination"/>
    <property type="evidence" value="ECO:0007669"/>
    <property type="project" value="UniProtKB-KW"/>
</dbReference>
<dbReference type="Pfam" id="PF11967">
    <property type="entry name" value="RecO_N"/>
    <property type="match status" value="1"/>
</dbReference>
<feature type="domain" description="DNA replication/recombination mediator RecO N-terminal" evidence="4">
    <location>
        <begin position="1"/>
        <end position="70"/>
    </location>
</feature>
<dbReference type="STRING" id="1805425.AUJ30_01555"/>
<name>A0A1J4Y047_9BACT</name>
<evidence type="ECO:0000313" key="6">
    <source>
        <dbReference type="Proteomes" id="UP000182693"/>
    </source>
</evidence>
<comment type="caution">
    <text evidence="5">The sequence shown here is derived from an EMBL/GenBank/DDBJ whole genome shotgun (WGS) entry which is preliminary data.</text>
</comment>
<dbReference type="InterPro" id="IPR022572">
    <property type="entry name" value="DNA_rep/recomb_RecO_N"/>
</dbReference>
<organism evidence="5 6">
    <name type="scientific">Candidatus Wolfebacteria bacterium CG1_02_39_135</name>
    <dbReference type="NCBI Taxonomy" id="1805425"/>
    <lineage>
        <taxon>Bacteria</taxon>
        <taxon>Candidatus Wolfeibacteriota</taxon>
    </lineage>
</organism>
<dbReference type="NCBIfam" id="TIGR00613">
    <property type="entry name" value="reco"/>
    <property type="match status" value="1"/>
</dbReference>
<dbReference type="SUPFAM" id="SSF50249">
    <property type="entry name" value="Nucleic acid-binding proteins"/>
    <property type="match status" value="1"/>
</dbReference>
<dbReference type="PANTHER" id="PTHR33991">
    <property type="entry name" value="DNA REPAIR PROTEIN RECO"/>
    <property type="match status" value="1"/>
</dbReference>
<accession>A0A1J4Y047</accession>
<dbReference type="InterPro" id="IPR037278">
    <property type="entry name" value="ARFGAP/RecO"/>
</dbReference>
<evidence type="ECO:0000313" key="5">
    <source>
        <dbReference type="EMBL" id="OIO65057.1"/>
    </source>
</evidence>
<dbReference type="InterPro" id="IPR003717">
    <property type="entry name" value="RecO"/>
</dbReference>
<dbReference type="InterPro" id="IPR012340">
    <property type="entry name" value="NA-bd_OB-fold"/>
</dbReference>
<sequence>MIEYFTKALVLDQENSGEFDKLIFFYTEDLGKVVAKAKSIRKITSKLASQLEPLNFVRVRLVKKNGFQVVDALAFDKIKASQPALELVRFIKEMTFELQPDRKFWLLIRKTFQNLKNNKKFSYKPLLKALGFALDFARCSVCDSKFVVYFSKTEQVFLCRRCAPTPIKDFIEIN</sequence>
<dbReference type="SUPFAM" id="SSF57863">
    <property type="entry name" value="ArfGap/RecO-like zinc finger"/>
    <property type="match status" value="1"/>
</dbReference>
<keyword evidence="3" id="KW-0234">DNA repair</keyword>
<dbReference type="GO" id="GO:0043590">
    <property type="term" value="C:bacterial nucleoid"/>
    <property type="evidence" value="ECO:0007669"/>
    <property type="project" value="TreeGrafter"/>
</dbReference>
<keyword evidence="1" id="KW-0227">DNA damage</keyword>
<dbReference type="AlphaFoldDB" id="A0A1J4Y047"/>
<dbReference type="Proteomes" id="UP000182693">
    <property type="component" value="Unassembled WGS sequence"/>
</dbReference>
<proteinExistence type="predicted"/>
<reference evidence="5 6" key="1">
    <citation type="journal article" date="2016" name="Environ. Microbiol.">
        <title>Genomic resolution of a cold subsurface aquifer community provides metabolic insights for novel microbes adapted to high CO concentrations.</title>
        <authorList>
            <person name="Probst A.J."/>
            <person name="Castelle C.J."/>
            <person name="Singh A."/>
            <person name="Brown C.T."/>
            <person name="Anantharaman K."/>
            <person name="Sharon I."/>
            <person name="Hug L.A."/>
            <person name="Burstein D."/>
            <person name="Emerson J.B."/>
            <person name="Thomas B.C."/>
            <person name="Banfield J.F."/>
        </authorList>
    </citation>
    <scope>NUCLEOTIDE SEQUENCE [LARGE SCALE GENOMIC DNA]</scope>
    <source>
        <strain evidence="5">CG1_02_39_135</strain>
    </source>
</reference>
<dbReference type="EMBL" id="MNWX01000029">
    <property type="protein sequence ID" value="OIO65057.1"/>
    <property type="molecule type" value="Genomic_DNA"/>
</dbReference>
<evidence type="ECO:0000259" key="4">
    <source>
        <dbReference type="Pfam" id="PF11967"/>
    </source>
</evidence>